<gene>
    <name evidence="1" type="ORF">EJN92_05005</name>
</gene>
<protein>
    <submittedName>
        <fullName evidence="1">Uncharacterized protein</fullName>
    </submittedName>
</protein>
<dbReference type="Proteomes" id="UP000275663">
    <property type="component" value="Chromosome"/>
</dbReference>
<organism evidence="1 2">
    <name type="scientific">Undibacterium parvum</name>
    <dbReference type="NCBI Taxonomy" id="401471"/>
    <lineage>
        <taxon>Bacteria</taxon>
        <taxon>Pseudomonadati</taxon>
        <taxon>Pseudomonadota</taxon>
        <taxon>Betaproteobacteria</taxon>
        <taxon>Burkholderiales</taxon>
        <taxon>Oxalobacteraceae</taxon>
        <taxon>Undibacterium</taxon>
    </lineage>
</organism>
<sequence>MSVQASQLNTTYRSRGLTNNLAETPMLHAPHVRLKNGRSCIPQHYLEYQQSLASVQETLAHIRLDQHSLLFADQDLNGLYLQVGMIGRENYERGNLIRARKLVYGRKWRIESYTPTSEVIQTAFLAVKKAREHEIRELLTLREPVSGRASAAFSCHQDLPLMANNRDLCNPARHDVPLTVAEIQACLSSLRVGQRRITLLEQQQQKGMLLLDLQLGLAPLARMIEGDFPELDHHRFFILLKYASVGDLLHEIMDSLIQDSDRRVAENFLYQGYARFSRKLDPFAIAALSLASRPYTRDLANGRFDPVFKKSNYQVDTLRVPALGKGRLARWNAKKLAQFPKLDGHMPAGYVTESARRKA</sequence>
<keyword evidence="2" id="KW-1185">Reference proteome</keyword>
<reference evidence="1 2" key="1">
    <citation type="journal article" date="2011" name="Int. J. Syst. Evol. Microbiol.">
        <title>Description of Undibacterium oligocarboniphilum sp. nov., isolated from purified water, and Undibacterium pigrum strain CCUG 49012 as the type strain of Undibacterium parvum sp. nov., and emended descriptions of the genus Undibacterium and the species Undibacterium pigrum.</title>
        <authorList>
            <person name="Eder W."/>
            <person name="Wanner G."/>
            <person name="Ludwig W."/>
            <person name="Busse H.J."/>
            <person name="Ziemke-Kageler F."/>
            <person name="Lang E."/>
        </authorList>
    </citation>
    <scope>NUCLEOTIDE SEQUENCE [LARGE SCALE GENOMIC DNA]</scope>
    <source>
        <strain evidence="1 2">DSM 23061</strain>
    </source>
</reference>
<accession>A0A3S9HH22</accession>
<name>A0A3S9HH22_9BURK</name>
<dbReference type="AlphaFoldDB" id="A0A3S9HH22"/>
<evidence type="ECO:0000313" key="2">
    <source>
        <dbReference type="Proteomes" id="UP000275663"/>
    </source>
</evidence>
<dbReference type="KEGG" id="upv:EJN92_05005"/>
<evidence type="ECO:0000313" key="1">
    <source>
        <dbReference type="EMBL" id="AZP11414.1"/>
    </source>
</evidence>
<dbReference type="RefSeq" id="WP_126126802.1">
    <property type="nucleotide sequence ID" value="NZ_CP034464.1"/>
</dbReference>
<proteinExistence type="predicted"/>
<dbReference type="OrthoDB" id="8582784at2"/>
<dbReference type="EMBL" id="CP034464">
    <property type="protein sequence ID" value="AZP11414.1"/>
    <property type="molecule type" value="Genomic_DNA"/>
</dbReference>